<dbReference type="AlphaFoldDB" id="A0A8J5GQW3"/>
<evidence type="ECO:0000313" key="3">
    <source>
        <dbReference type="Proteomes" id="UP000734854"/>
    </source>
</evidence>
<keyword evidence="1" id="KW-1133">Transmembrane helix</keyword>
<evidence type="ECO:0000256" key="1">
    <source>
        <dbReference type="SAM" id="Phobius"/>
    </source>
</evidence>
<evidence type="ECO:0000313" key="2">
    <source>
        <dbReference type="EMBL" id="KAG6505153.1"/>
    </source>
</evidence>
<gene>
    <name evidence="2" type="ORF">ZIOFF_037503</name>
</gene>
<proteinExistence type="predicted"/>
<organism evidence="2 3">
    <name type="scientific">Zingiber officinale</name>
    <name type="common">Ginger</name>
    <name type="synonym">Amomum zingiber</name>
    <dbReference type="NCBI Taxonomy" id="94328"/>
    <lineage>
        <taxon>Eukaryota</taxon>
        <taxon>Viridiplantae</taxon>
        <taxon>Streptophyta</taxon>
        <taxon>Embryophyta</taxon>
        <taxon>Tracheophyta</taxon>
        <taxon>Spermatophyta</taxon>
        <taxon>Magnoliopsida</taxon>
        <taxon>Liliopsida</taxon>
        <taxon>Zingiberales</taxon>
        <taxon>Zingiberaceae</taxon>
        <taxon>Zingiber</taxon>
    </lineage>
</organism>
<name>A0A8J5GQW3_ZINOF</name>
<reference evidence="2 3" key="1">
    <citation type="submission" date="2020-08" db="EMBL/GenBank/DDBJ databases">
        <title>Plant Genome Project.</title>
        <authorList>
            <person name="Zhang R.-G."/>
        </authorList>
    </citation>
    <scope>NUCLEOTIDE SEQUENCE [LARGE SCALE GENOMIC DNA]</scope>
    <source>
        <tissue evidence="2">Rhizome</tissue>
    </source>
</reference>
<dbReference type="EMBL" id="JACMSC010000010">
    <property type="protein sequence ID" value="KAG6505153.1"/>
    <property type="molecule type" value="Genomic_DNA"/>
</dbReference>
<feature type="transmembrane region" description="Helical" evidence="1">
    <location>
        <begin position="335"/>
        <end position="354"/>
    </location>
</feature>
<feature type="transmembrane region" description="Helical" evidence="1">
    <location>
        <begin position="426"/>
        <end position="448"/>
    </location>
</feature>
<keyword evidence="1" id="KW-0812">Transmembrane</keyword>
<sequence length="463" mass="51521">MVTGLVRNARKQTTSDSSVDVVLGNRSINFGRVNASPHRPLLFPLLESVYLLDRFSPTPYSAYRVRSLIGIQHWSVCRRRFSSETRHFSRFRIASLHSSRLPDRVIVENVRSSFSMLADISCSRVTLHCSWHCSSTSQWSVSGSVCASTDLSIEDSNRCSDLTLNSASLLLKVAPLVMESLYWPLAKALQSQARTLTNISCRHQNENMVAKPCDSMHRNLSQSFRSHYWRNSKIREAYNHSIDNCGLMGPWLGCDWDECLLLEHELCDLDNPQQLPETCDGLDWGHGLSCYGILCDLFDLLDVQEGKDGDLRLEVGGFDGAGRARSQRRMQVEAILSYIAYSNFFTYIVIGLALPPQNEVNLSLSSVFMTACYFGEVSAVKPPVAEAQLVSAFSTGALREDATKTLIFAGTTCFCIQHWFLLESSFALFVALLINLAVVSVSGTLCATTDLSAKDSNRCSDLT</sequence>
<comment type="caution">
    <text evidence="2">The sequence shown here is derived from an EMBL/GenBank/DDBJ whole genome shotgun (WGS) entry which is preliminary data.</text>
</comment>
<protein>
    <submittedName>
        <fullName evidence="2">Uncharacterized protein</fullName>
    </submittedName>
</protein>
<accession>A0A8J5GQW3</accession>
<keyword evidence="3" id="KW-1185">Reference proteome</keyword>
<keyword evidence="1" id="KW-0472">Membrane</keyword>
<dbReference type="Proteomes" id="UP000734854">
    <property type="component" value="Unassembled WGS sequence"/>
</dbReference>